<protein>
    <submittedName>
        <fullName evidence="1">Uncharacterized protein</fullName>
    </submittedName>
</protein>
<proteinExistence type="predicted"/>
<reference evidence="2" key="1">
    <citation type="submission" date="2017-04" db="EMBL/GenBank/DDBJ databases">
        <authorList>
            <person name="Varghese N."/>
            <person name="Submissions S."/>
        </authorList>
    </citation>
    <scope>NUCLEOTIDE SEQUENCE [LARGE SCALE GENOMIC DNA]</scope>
    <source>
        <strain evidence="2">FDF-1</strain>
    </source>
</reference>
<sequence>MSMKYDVLILPNIFDRIPSTVFDVLTAEQAHKKYGRL</sequence>
<evidence type="ECO:0000313" key="1">
    <source>
        <dbReference type="EMBL" id="SMH44796.1"/>
    </source>
</evidence>
<accession>A0A1X7P391</accession>
<dbReference type="Proteomes" id="UP000193969">
    <property type="component" value="Unassembled WGS sequence"/>
</dbReference>
<keyword evidence="2" id="KW-1185">Reference proteome</keyword>
<dbReference type="EMBL" id="FXBN01000005">
    <property type="protein sequence ID" value="SMH44796.1"/>
    <property type="molecule type" value="Genomic_DNA"/>
</dbReference>
<dbReference type="AlphaFoldDB" id="A0A1X7P391"/>
<organism evidence="1 2">
    <name type="scientific">Methanohalophilus portucalensis FDF-1</name>
    <dbReference type="NCBI Taxonomy" id="523843"/>
    <lineage>
        <taxon>Archaea</taxon>
        <taxon>Methanobacteriati</taxon>
        <taxon>Methanobacteriota</taxon>
        <taxon>Stenosarchaea group</taxon>
        <taxon>Methanomicrobia</taxon>
        <taxon>Methanosarcinales</taxon>
        <taxon>Methanosarcinaceae</taxon>
        <taxon>Methanohalophilus</taxon>
    </lineage>
</organism>
<name>A0A1X7P391_9EURY</name>
<evidence type="ECO:0000313" key="2">
    <source>
        <dbReference type="Proteomes" id="UP000193969"/>
    </source>
</evidence>
<gene>
    <name evidence="1" type="ORF">SAMN06264941_2108</name>
</gene>